<proteinExistence type="predicted"/>
<dbReference type="AlphaFoldDB" id="A0A0B1SUX7"/>
<dbReference type="InterPro" id="IPR014352">
    <property type="entry name" value="FERM/acyl-CoA-bd_prot_sf"/>
</dbReference>
<evidence type="ECO:0000259" key="2">
    <source>
        <dbReference type="PROSITE" id="PS50057"/>
    </source>
</evidence>
<reference evidence="3 4" key="1">
    <citation type="submission" date="2014-03" db="EMBL/GenBank/DDBJ databases">
        <title>Draft genome of the hookworm Oesophagostomum dentatum.</title>
        <authorList>
            <person name="Mitreva M."/>
        </authorList>
    </citation>
    <scope>NUCLEOTIDE SEQUENCE [LARGE SCALE GENOMIC DNA]</scope>
    <source>
        <strain evidence="3 4">OD-Hann</strain>
    </source>
</reference>
<dbReference type="EMBL" id="KN554742">
    <property type="protein sequence ID" value="KHJ89098.1"/>
    <property type="molecule type" value="Genomic_DNA"/>
</dbReference>
<dbReference type="PANTHER" id="PTHR22903:SF8">
    <property type="entry name" value="MAX-1A"/>
    <property type="match status" value="1"/>
</dbReference>
<dbReference type="PANTHER" id="PTHR22903">
    <property type="entry name" value="PLEKHH PROTEIN"/>
    <property type="match status" value="1"/>
</dbReference>
<dbReference type="PROSITE" id="PS50057">
    <property type="entry name" value="FERM_3"/>
    <property type="match status" value="1"/>
</dbReference>
<gene>
    <name evidence="3" type="ORF">OESDEN_11090</name>
</gene>
<feature type="domain" description="FERM" evidence="2">
    <location>
        <begin position="1"/>
        <end position="168"/>
    </location>
</feature>
<evidence type="ECO:0000256" key="1">
    <source>
        <dbReference type="ARBA" id="ARBA00022737"/>
    </source>
</evidence>
<evidence type="ECO:0000313" key="4">
    <source>
        <dbReference type="Proteomes" id="UP000053660"/>
    </source>
</evidence>
<evidence type="ECO:0000313" key="3">
    <source>
        <dbReference type="EMBL" id="KHJ89098.1"/>
    </source>
</evidence>
<organism evidence="3 4">
    <name type="scientific">Oesophagostomum dentatum</name>
    <name type="common">Nodular worm</name>
    <dbReference type="NCBI Taxonomy" id="61180"/>
    <lineage>
        <taxon>Eukaryota</taxon>
        <taxon>Metazoa</taxon>
        <taxon>Ecdysozoa</taxon>
        <taxon>Nematoda</taxon>
        <taxon>Chromadorea</taxon>
        <taxon>Rhabditida</taxon>
        <taxon>Rhabditina</taxon>
        <taxon>Rhabditomorpha</taxon>
        <taxon>Strongyloidea</taxon>
        <taxon>Strongylidae</taxon>
        <taxon>Oesophagostomum</taxon>
    </lineage>
</organism>
<sequence>MRHYWRHLINNETAMERSFLVWRMAEELVCGRIPTSPQLAEQLAALYAQLSYGDATAQLTDEQFDFITKQFYPAKMLDVACLKSLRSSLHSSWSELAGMGEADAIRVILQVLRKWPLFGCHLQAAGMRTSNERRVFIALSDTAVHVIDYRQFVSFNRYFPTFYPVIPR</sequence>
<dbReference type="InterPro" id="IPR035963">
    <property type="entry name" value="FERM_2"/>
</dbReference>
<dbReference type="SUPFAM" id="SSF47031">
    <property type="entry name" value="Second domain of FERM"/>
    <property type="match status" value="1"/>
</dbReference>
<accession>A0A0B1SUX7</accession>
<dbReference type="OrthoDB" id="6285196at2759"/>
<protein>
    <submittedName>
        <fullName evidence="3">FERM central domain protein</fullName>
    </submittedName>
</protein>
<dbReference type="Proteomes" id="UP000053660">
    <property type="component" value="Unassembled WGS sequence"/>
</dbReference>
<dbReference type="CDD" id="cd14473">
    <property type="entry name" value="FERM_B-lobe"/>
    <property type="match status" value="1"/>
</dbReference>
<dbReference type="InterPro" id="IPR019748">
    <property type="entry name" value="FERM_central"/>
</dbReference>
<dbReference type="InterPro" id="IPR000299">
    <property type="entry name" value="FERM_domain"/>
</dbReference>
<keyword evidence="4" id="KW-1185">Reference proteome</keyword>
<name>A0A0B1SUX7_OESDE</name>
<dbReference type="Gene3D" id="1.20.80.10">
    <property type="match status" value="1"/>
</dbReference>
<keyword evidence="1" id="KW-0677">Repeat</keyword>
<dbReference type="Pfam" id="PF00373">
    <property type="entry name" value="FERM_M"/>
    <property type="match status" value="1"/>
</dbReference>